<dbReference type="EMBL" id="KX009058">
    <property type="protein sequence ID" value="ANS60514.1"/>
    <property type="molecule type" value="mRNA"/>
</dbReference>
<dbReference type="GO" id="GO:0007218">
    <property type="term" value="P:neuropeptide signaling pathway"/>
    <property type="evidence" value="ECO:0007669"/>
    <property type="project" value="UniProtKB-KW"/>
</dbReference>
<evidence type="ECO:0000313" key="2">
    <source>
        <dbReference type="EMBL" id="ANS60514.1"/>
    </source>
</evidence>
<evidence type="ECO:0000256" key="1">
    <source>
        <dbReference type="SAM" id="SignalP"/>
    </source>
</evidence>
<feature type="chain" id="PRO_5008526515" evidence="1">
    <location>
        <begin position="23"/>
        <end position="82"/>
    </location>
</feature>
<dbReference type="AlphaFoldDB" id="A0A1B1M0V6"/>
<proteinExistence type="evidence at transcript level"/>
<keyword evidence="2" id="KW-0527">Neuropeptide</keyword>
<name>A0A1B1M0V6_ECHMU</name>
<keyword evidence="1" id="KW-0732">Signal</keyword>
<sequence>MNSLSPIFLAFVAMNLIASTGAYPHWSVYDSLDTYDDYFNDFDQQHAQLQKRFLLGLGLTKNTPGKEIFFTSVGLKKPNHRQ</sequence>
<organism evidence="2">
    <name type="scientific">Echinococcus multilocularis</name>
    <name type="common">Fox tapeworm</name>
    <dbReference type="NCBI Taxonomy" id="6211"/>
    <lineage>
        <taxon>Eukaryota</taxon>
        <taxon>Metazoa</taxon>
        <taxon>Spiralia</taxon>
        <taxon>Lophotrochozoa</taxon>
        <taxon>Platyhelminthes</taxon>
        <taxon>Cestoda</taxon>
        <taxon>Eucestoda</taxon>
        <taxon>Cyclophyllidea</taxon>
        <taxon>Taeniidae</taxon>
        <taxon>Echinococcus</taxon>
    </lineage>
</organism>
<protein>
    <submittedName>
        <fullName evidence="2">Neuropeptide 40</fullName>
    </submittedName>
</protein>
<feature type="signal peptide" evidence="1">
    <location>
        <begin position="1"/>
        <end position="22"/>
    </location>
</feature>
<accession>A0A1B1M0V6</accession>
<reference evidence="2" key="1">
    <citation type="journal article" date="2016" name="Int. J. Parasitol.">
        <title>De novo discovery of neuropeptides in the genomes of parasitic flatworms using a novel comparative approach.</title>
        <authorList>
            <person name="Koziol U."/>
            <person name="Koziol M."/>
            <person name="Preza M."/>
            <person name="Costabile A."/>
            <person name="Brehm K."/>
            <person name="Castillo E."/>
        </authorList>
    </citation>
    <scope>NUCLEOTIDE SEQUENCE</scope>
</reference>